<dbReference type="CDD" id="cd01948">
    <property type="entry name" value="EAL"/>
    <property type="match status" value="1"/>
</dbReference>
<dbReference type="PANTHER" id="PTHR33121">
    <property type="entry name" value="CYCLIC DI-GMP PHOSPHODIESTERASE PDEF"/>
    <property type="match status" value="1"/>
</dbReference>
<dbReference type="InterPro" id="IPR000160">
    <property type="entry name" value="GGDEF_dom"/>
</dbReference>
<accession>A0A1D7QXU6</accession>
<dbReference type="KEGG" id="bbev:BBEV_2448"/>
<dbReference type="Pfam" id="PF00990">
    <property type="entry name" value="GGDEF"/>
    <property type="match status" value="1"/>
</dbReference>
<dbReference type="InterPro" id="IPR001633">
    <property type="entry name" value="EAL_dom"/>
</dbReference>
<dbReference type="AlphaFoldDB" id="A0A1D7QXU6"/>
<organism evidence="4 5">
    <name type="scientific">Salisediminibacterium beveridgei</name>
    <dbReference type="NCBI Taxonomy" id="632773"/>
    <lineage>
        <taxon>Bacteria</taxon>
        <taxon>Bacillati</taxon>
        <taxon>Bacillota</taxon>
        <taxon>Bacilli</taxon>
        <taxon>Bacillales</taxon>
        <taxon>Bacillaceae</taxon>
        <taxon>Salisediminibacterium</taxon>
    </lineage>
</organism>
<feature type="domain" description="GGDEF" evidence="3">
    <location>
        <begin position="349"/>
        <end position="482"/>
    </location>
</feature>
<dbReference type="InterPro" id="IPR035919">
    <property type="entry name" value="EAL_sf"/>
</dbReference>
<keyword evidence="1" id="KW-0812">Transmembrane</keyword>
<dbReference type="PANTHER" id="PTHR33121:SF70">
    <property type="entry name" value="SIGNALING PROTEIN YKOW"/>
    <property type="match status" value="1"/>
</dbReference>
<evidence type="ECO:0000259" key="2">
    <source>
        <dbReference type="PROSITE" id="PS50883"/>
    </source>
</evidence>
<reference evidence="4 5" key="1">
    <citation type="submission" date="2015-08" db="EMBL/GenBank/DDBJ databases">
        <title>The complete genome sequence of Bacillus beveridgei MLTeJB.</title>
        <authorList>
            <person name="Hanson T.E."/>
            <person name="Mesa C."/>
            <person name="Basesman S.M."/>
            <person name="Oremland R.S."/>
        </authorList>
    </citation>
    <scope>NUCLEOTIDE SEQUENCE [LARGE SCALE GENOMIC DNA]</scope>
    <source>
        <strain evidence="4 5">MLTeJB</strain>
    </source>
</reference>
<dbReference type="EMBL" id="CP012502">
    <property type="protein sequence ID" value="AOM83788.1"/>
    <property type="molecule type" value="Genomic_DNA"/>
</dbReference>
<dbReference type="STRING" id="632773.BBEV_2448"/>
<dbReference type="InterPro" id="IPR050706">
    <property type="entry name" value="Cyclic-di-GMP_PDE-like"/>
</dbReference>
<feature type="transmembrane region" description="Helical" evidence="1">
    <location>
        <begin position="293"/>
        <end position="311"/>
    </location>
</feature>
<dbReference type="CDD" id="cd01949">
    <property type="entry name" value="GGDEF"/>
    <property type="match status" value="1"/>
</dbReference>
<proteinExistence type="predicted"/>
<dbReference type="InterPro" id="IPR029787">
    <property type="entry name" value="Nucleotide_cyclase"/>
</dbReference>
<evidence type="ECO:0000256" key="1">
    <source>
        <dbReference type="SAM" id="Phobius"/>
    </source>
</evidence>
<dbReference type="Gene3D" id="3.20.20.450">
    <property type="entry name" value="EAL domain"/>
    <property type="match status" value="1"/>
</dbReference>
<evidence type="ECO:0000313" key="4">
    <source>
        <dbReference type="EMBL" id="AOM83788.1"/>
    </source>
</evidence>
<dbReference type="SMART" id="SM00052">
    <property type="entry name" value="EAL"/>
    <property type="match status" value="1"/>
</dbReference>
<keyword evidence="1" id="KW-1133">Transmembrane helix</keyword>
<dbReference type="Pfam" id="PF00563">
    <property type="entry name" value="EAL"/>
    <property type="match status" value="1"/>
</dbReference>
<dbReference type="SUPFAM" id="SSF141868">
    <property type="entry name" value="EAL domain-like"/>
    <property type="match status" value="1"/>
</dbReference>
<dbReference type="SMART" id="SM00267">
    <property type="entry name" value="GGDEF"/>
    <property type="match status" value="1"/>
</dbReference>
<feature type="domain" description="EAL" evidence="2">
    <location>
        <begin position="491"/>
        <end position="748"/>
    </location>
</feature>
<keyword evidence="5" id="KW-1185">Reference proteome</keyword>
<protein>
    <submittedName>
        <fullName evidence="4">Diguanylate cyclase/phosphodiesterase (GGDEF &amp; EAL domains) with PAS/PAC sensor(S)</fullName>
    </submittedName>
</protein>
<sequence>MKGTSMKSMNVKGFIAGFFLVTIFFSVMAYSTVVNRIDEVNAEMKEHAIQLAESYSDTFTKAASAREFINELLEERLEAAGQSVMMNHENLSNEQLVDLVNQFNVDVIYLYNRAGEVTHSSSGDYIGWTATDEHPAGQFLHSVQDSLVEEIRSDTKSGVPYKFGYYRLDDGAFSQIGIEANVAAGFFDGFKVANMLEEMRLLDGVIDVAFISEGKRITFPDQSGFGFGQLQDAEEEPIHDMDSDGYEIYEHKGGYRIFVPVTGEDETVIGTLSIMKSSDRAVEVRQEILRNNVVIYASVLLFAGFLIAGWYRKSKKHLQLAYFEPLTRLPNYGYMQKFMKAKLANGEVQNMAVFMINCRHFGAINLSHGYEYGDELLQMIAKSLRENIRNSDMLFHFSADRFFLYVDDPGNSQLLEMYAEFLLNQIDELIQDDGQISAIHSNIGIVESRKEMLTLDQLTKRGAITLNQLDIENTHRILFFNDEMEIQIQREERIVQEIKSVIHQGNPARFHLMFQPQLELISGKVSGYEALARMTSATYGPLSPLEFIAIAEKKHLIVDLGYTIIDQACQFVYKLEKEGLNKLRVAVNVSAIQLLRKDFSERFLDLCKINGVDPSSFEVEVTESILLDKDDEMRRHLNQLRNKGVTVSLDDFGTGYSSFARLQNLPVDRVKIDRTFTNRIGDHSEEDPILSDLISMCHKLGKSVVTEGVEEEYQMRYLLDQECDYVQGYCVSRPLEIKAALDFAKQQHLLQ</sequence>
<dbReference type="Gene3D" id="3.30.70.270">
    <property type="match status" value="1"/>
</dbReference>
<dbReference type="SUPFAM" id="SSF55073">
    <property type="entry name" value="Nucleotide cyclase"/>
    <property type="match status" value="1"/>
</dbReference>
<dbReference type="GO" id="GO:0071111">
    <property type="term" value="F:cyclic-guanylate-specific phosphodiesterase activity"/>
    <property type="evidence" value="ECO:0007669"/>
    <property type="project" value="InterPro"/>
</dbReference>
<dbReference type="PROSITE" id="PS50887">
    <property type="entry name" value="GGDEF"/>
    <property type="match status" value="1"/>
</dbReference>
<dbReference type="InterPro" id="IPR043128">
    <property type="entry name" value="Rev_trsase/Diguanyl_cyclase"/>
</dbReference>
<gene>
    <name evidence="4" type="primary">yddU-2</name>
    <name evidence="4" type="ORF">BBEV_2448</name>
</gene>
<evidence type="ECO:0000313" key="5">
    <source>
        <dbReference type="Proteomes" id="UP000094463"/>
    </source>
</evidence>
<dbReference type="NCBIfam" id="TIGR00254">
    <property type="entry name" value="GGDEF"/>
    <property type="match status" value="1"/>
</dbReference>
<dbReference type="PROSITE" id="PS50883">
    <property type="entry name" value="EAL"/>
    <property type="match status" value="1"/>
</dbReference>
<keyword evidence="1" id="KW-0472">Membrane</keyword>
<dbReference type="Proteomes" id="UP000094463">
    <property type="component" value="Chromosome"/>
</dbReference>
<name>A0A1D7QXU6_9BACI</name>
<evidence type="ECO:0000259" key="3">
    <source>
        <dbReference type="PROSITE" id="PS50887"/>
    </source>
</evidence>